<evidence type="ECO:0000256" key="1">
    <source>
        <dbReference type="SAM" id="SignalP"/>
    </source>
</evidence>
<dbReference type="OrthoDB" id="5912690at2759"/>
<proteinExistence type="predicted"/>
<evidence type="ECO:0000313" key="3">
    <source>
        <dbReference type="EMBL" id="KRZ79009.1"/>
    </source>
</evidence>
<feature type="domain" description="T20D4.11-like" evidence="2">
    <location>
        <begin position="60"/>
        <end position="181"/>
    </location>
</feature>
<evidence type="ECO:0000313" key="4">
    <source>
        <dbReference type="Proteomes" id="UP000054843"/>
    </source>
</evidence>
<dbReference type="EMBL" id="JYDO01000008">
    <property type="protein sequence ID" value="KRZ79009.1"/>
    <property type="molecule type" value="Genomic_DNA"/>
</dbReference>
<feature type="signal peptide" evidence="1">
    <location>
        <begin position="1"/>
        <end position="24"/>
    </location>
</feature>
<dbReference type="PANTHER" id="PTHR37431:SF7">
    <property type="entry name" value="DUF19 DOMAIN-CONTAINING PROTEIN"/>
    <property type="match status" value="1"/>
</dbReference>
<dbReference type="PANTHER" id="PTHR37431">
    <property type="entry name" value="PROTEIN CBG06927"/>
    <property type="match status" value="1"/>
</dbReference>
<dbReference type="InterPro" id="IPR002542">
    <property type="entry name" value="T20D4.11-like_dom"/>
</dbReference>
<reference evidence="3 4" key="1">
    <citation type="submission" date="2015-01" db="EMBL/GenBank/DDBJ databases">
        <title>Evolution of Trichinella species and genotypes.</title>
        <authorList>
            <person name="Korhonen P.K."/>
            <person name="Edoardo P."/>
            <person name="Giuseppe L.R."/>
            <person name="Gasser R.B."/>
        </authorList>
    </citation>
    <scope>NUCLEOTIDE SEQUENCE [LARGE SCALE GENOMIC DNA]</scope>
    <source>
        <strain evidence="3">ISS1980</strain>
    </source>
</reference>
<keyword evidence="4" id="KW-1185">Reference proteome</keyword>
<accession>A0A0V1N4S7</accession>
<dbReference type="Proteomes" id="UP000054843">
    <property type="component" value="Unassembled WGS sequence"/>
</dbReference>
<sequence>MMFELLMHMFAFIYFIGFAKLLNGDESCEESVLSKIKQCTSPVEEYVDLISTTLPIRIWKFQSCIDPLKLFCPEHKTVNFIYTTYGYLCDEGYSDFLHNVECFLFVESESDTRECLQNISTQTVTFHKGTISRSSTEQACKLVQDFLNCVKIPVRRRCGKRAWNLIFRLFMATSRILLLQCKIDVHENFFINKLFLTNEFSLENRQTSLSHISIIPEHIFKNEFNSSGLFERNKYIEHKKLSNSTMTFYFAIVTYD</sequence>
<feature type="chain" id="PRO_5006883123" description="T20D4.11-like domain-containing protein" evidence="1">
    <location>
        <begin position="25"/>
        <end position="256"/>
    </location>
</feature>
<dbReference type="Pfam" id="PF01579">
    <property type="entry name" value="DUF19"/>
    <property type="match status" value="1"/>
</dbReference>
<organism evidence="3 4">
    <name type="scientific">Trichinella papuae</name>
    <dbReference type="NCBI Taxonomy" id="268474"/>
    <lineage>
        <taxon>Eukaryota</taxon>
        <taxon>Metazoa</taxon>
        <taxon>Ecdysozoa</taxon>
        <taxon>Nematoda</taxon>
        <taxon>Enoplea</taxon>
        <taxon>Dorylaimia</taxon>
        <taxon>Trichinellida</taxon>
        <taxon>Trichinellidae</taxon>
        <taxon>Trichinella</taxon>
    </lineage>
</organism>
<protein>
    <recommendedName>
        <fullName evidence="2">T20D4.11-like domain-containing protein</fullName>
    </recommendedName>
</protein>
<name>A0A0V1N4S7_9BILA</name>
<gene>
    <name evidence="3" type="ORF">T10_2751</name>
</gene>
<comment type="caution">
    <text evidence="3">The sequence shown here is derived from an EMBL/GenBank/DDBJ whole genome shotgun (WGS) entry which is preliminary data.</text>
</comment>
<keyword evidence="1" id="KW-0732">Signal</keyword>
<dbReference type="AlphaFoldDB" id="A0A0V1N4S7"/>
<evidence type="ECO:0000259" key="2">
    <source>
        <dbReference type="Pfam" id="PF01579"/>
    </source>
</evidence>